<feature type="compositionally biased region" description="Basic and acidic residues" evidence="2">
    <location>
        <begin position="280"/>
        <end position="298"/>
    </location>
</feature>
<feature type="region of interest" description="Disordered" evidence="2">
    <location>
        <begin position="189"/>
        <end position="220"/>
    </location>
</feature>
<sequence>MREEIAAAVVFLSRLVRKNDNISKEKIDKFSNHLSAILVEKFKNHWYKDQPTKGQGYRCIRINPFEPIDPILEKAAIDSGLNIQELQLPIELTLWVDPSEVCCRFGESHGSFCTLAESRDGNLQNRAHTINIEELLEKERERHNQQINIVTTRSKGQSHNNHFSRGLMYGGNANFYNKHQHNYYRNKNGTQQQKQQNVNKNEVAKRESSQTTASDRESPEHINEIRQQFLNQVNNVIAGKSSDDSTSKAMPKSSSPSSSTPPPTQETKPQVVAPPSIESATKENSKQSGENKKEDPKQSHSNASPMQSRSNKGGKNSQHGNNSSSPQQQKNKQSNQNGHSSHHQKSPQHQENSSSSSTTNHWNKASTASQGRYQRSQNVCKADQLAICPSIKHSVSRKQHLGAWQWGSLAYHHIIILCLEMNGAA</sequence>
<evidence type="ECO:0000313" key="5">
    <source>
        <dbReference type="Proteomes" id="UP001217089"/>
    </source>
</evidence>
<dbReference type="SUPFAM" id="SSF160696">
    <property type="entry name" value="BTG domain-like"/>
    <property type="match status" value="1"/>
</dbReference>
<feature type="domain" description="Anti-proliferative protein" evidence="3">
    <location>
        <begin position="88"/>
        <end position="107"/>
    </location>
</feature>
<dbReference type="InterPro" id="IPR033332">
    <property type="entry name" value="BTG"/>
</dbReference>
<dbReference type="InterPro" id="IPR036054">
    <property type="entry name" value="BTG-like_sf"/>
</dbReference>
<name>A0ABQ9FVW5_TEGGR</name>
<proteinExistence type="inferred from homology"/>
<reference evidence="4 5" key="1">
    <citation type="submission" date="2022-12" db="EMBL/GenBank/DDBJ databases">
        <title>Chromosome-level genome of Tegillarca granosa.</title>
        <authorList>
            <person name="Kim J."/>
        </authorList>
    </citation>
    <scope>NUCLEOTIDE SEQUENCE [LARGE SCALE GENOMIC DNA]</scope>
    <source>
        <strain evidence="4">Teg-2019</strain>
        <tissue evidence="4">Adductor muscle</tissue>
    </source>
</reference>
<dbReference type="Proteomes" id="UP001217089">
    <property type="component" value="Unassembled WGS sequence"/>
</dbReference>
<dbReference type="PRINTS" id="PR00310">
    <property type="entry name" value="ANTIPRLFBTG1"/>
</dbReference>
<organism evidence="4 5">
    <name type="scientific">Tegillarca granosa</name>
    <name type="common">Malaysian cockle</name>
    <name type="synonym">Anadara granosa</name>
    <dbReference type="NCBI Taxonomy" id="220873"/>
    <lineage>
        <taxon>Eukaryota</taxon>
        <taxon>Metazoa</taxon>
        <taxon>Spiralia</taxon>
        <taxon>Lophotrochozoa</taxon>
        <taxon>Mollusca</taxon>
        <taxon>Bivalvia</taxon>
        <taxon>Autobranchia</taxon>
        <taxon>Pteriomorphia</taxon>
        <taxon>Arcoida</taxon>
        <taxon>Arcoidea</taxon>
        <taxon>Arcidae</taxon>
        <taxon>Tegillarca</taxon>
    </lineage>
</organism>
<feature type="compositionally biased region" description="Polar residues" evidence="2">
    <location>
        <begin position="361"/>
        <end position="375"/>
    </location>
</feature>
<dbReference type="Gene3D" id="3.90.640.90">
    <property type="entry name" value="Anti-proliferative protein, N-terminal domain"/>
    <property type="match status" value="1"/>
</dbReference>
<feature type="region of interest" description="Disordered" evidence="2">
    <location>
        <begin position="239"/>
        <end position="375"/>
    </location>
</feature>
<dbReference type="PROSITE" id="PS01203">
    <property type="entry name" value="BTG_2"/>
    <property type="match status" value="1"/>
</dbReference>
<dbReference type="InterPro" id="IPR002087">
    <property type="entry name" value="Anti_prolifrtn"/>
</dbReference>
<dbReference type="EMBL" id="JARBDR010000095">
    <property type="protein sequence ID" value="KAJ8321394.1"/>
    <property type="molecule type" value="Genomic_DNA"/>
</dbReference>
<protein>
    <recommendedName>
        <fullName evidence="3">Anti-proliferative protein domain-containing protein</fullName>
    </recommendedName>
</protein>
<keyword evidence="5" id="KW-1185">Reference proteome</keyword>
<feature type="compositionally biased region" description="Low complexity" evidence="2">
    <location>
        <begin position="247"/>
        <end position="258"/>
    </location>
</feature>
<feature type="compositionally biased region" description="Low complexity" evidence="2">
    <location>
        <begin position="321"/>
        <end position="339"/>
    </location>
</feature>
<evidence type="ECO:0000313" key="4">
    <source>
        <dbReference type="EMBL" id="KAJ8321394.1"/>
    </source>
</evidence>
<dbReference type="PANTHER" id="PTHR22978:SF44">
    <property type="entry name" value="PROTEIN BTG3-LIKE PROTEIN"/>
    <property type="match status" value="1"/>
</dbReference>
<comment type="similarity">
    <text evidence="1">Belongs to the BTG family.</text>
</comment>
<evidence type="ECO:0000259" key="3">
    <source>
        <dbReference type="PROSITE" id="PS01203"/>
    </source>
</evidence>
<feature type="compositionally biased region" description="Polar residues" evidence="2">
    <location>
        <begin position="299"/>
        <end position="320"/>
    </location>
</feature>
<comment type="caution">
    <text evidence="4">The sequence shown here is derived from an EMBL/GenBank/DDBJ whole genome shotgun (WGS) entry which is preliminary data.</text>
</comment>
<feature type="compositionally biased region" description="Low complexity" evidence="2">
    <location>
        <begin position="347"/>
        <end position="360"/>
    </location>
</feature>
<accession>A0ABQ9FVW5</accession>
<dbReference type="SMART" id="SM00099">
    <property type="entry name" value="btg1"/>
    <property type="match status" value="1"/>
</dbReference>
<evidence type="ECO:0000256" key="1">
    <source>
        <dbReference type="ARBA" id="ARBA00007989"/>
    </source>
</evidence>
<feature type="compositionally biased region" description="Low complexity" evidence="2">
    <location>
        <begin position="189"/>
        <end position="201"/>
    </location>
</feature>
<gene>
    <name evidence="4" type="ORF">KUTeg_001076</name>
</gene>
<evidence type="ECO:0000256" key="2">
    <source>
        <dbReference type="SAM" id="MobiDB-lite"/>
    </source>
</evidence>
<dbReference type="Pfam" id="PF07742">
    <property type="entry name" value="BTG"/>
    <property type="match status" value="1"/>
</dbReference>
<dbReference type="PANTHER" id="PTHR22978">
    <property type="entry name" value="B-CELL TRANSLOCATION GENE"/>
    <property type="match status" value="1"/>
</dbReference>
<feature type="compositionally biased region" description="Basic and acidic residues" evidence="2">
    <location>
        <begin position="202"/>
        <end position="220"/>
    </location>
</feature>